<evidence type="ECO:0000256" key="5">
    <source>
        <dbReference type="SAM" id="Phobius"/>
    </source>
</evidence>
<evidence type="ECO:0000256" key="3">
    <source>
        <dbReference type="ARBA" id="ARBA00022989"/>
    </source>
</evidence>
<feature type="transmembrane region" description="Helical" evidence="5">
    <location>
        <begin position="32"/>
        <end position="50"/>
    </location>
</feature>
<comment type="caution">
    <text evidence="6">The sequence shown here is derived from an EMBL/GenBank/DDBJ whole genome shotgun (WGS) entry which is preliminary data.</text>
</comment>
<dbReference type="EMBL" id="PDKN01000003">
    <property type="protein sequence ID" value="RXJ57924.1"/>
    <property type="molecule type" value="Genomic_DNA"/>
</dbReference>
<dbReference type="GO" id="GO:0012505">
    <property type="term" value="C:endomembrane system"/>
    <property type="evidence" value="ECO:0007669"/>
    <property type="project" value="UniProtKB-SubCell"/>
</dbReference>
<protein>
    <recommendedName>
        <fullName evidence="8">Isoprenylcysteine carboxylmethyltransferase family protein</fullName>
    </recommendedName>
</protein>
<evidence type="ECO:0000256" key="1">
    <source>
        <dbReference type="ARBA" id="ARBA00004127"/>
    </source>
</evidence>
<reference evidence="6 7" key="1">
    <citation type="submission" date="2017-10" db="EMBL/GenBank/DDBJ databases">
        <title>Genomics of the genus Arcobacter.</title>
        <authorList>
            <person name="Perez-Cataluna A."/>
            <person name="Figueras M.J."/>
        </authorList>
    </citation>
    <scope>NUCLEOTIDE SEQUENCE [LARGE SCALE GENOMIC DNA]</scope>
    <source>
        <strain evidence="6 7">CECT 8987</strain>
    </source>
</reference>
<comment type="subcellular location">
    <subcellularLocation>
        <location evidence="1">Endomembrane system</location>
        <topology evidence="1">Multi-pass membrane protein</topology>
    </subcellularLocation>
</comment>
<dbReference type="Proteomes" id="UP000290657">
    <property type="component" value="Unassembled WGS sequence"/>
</dbReference>
<accession>A0A4Q0XQV8</accession>
<evidence type="ECO:0000313" key="7">
    <source>
        <dbReference type="Proteomes" id="UP000290657"/>
    </source>
</evidence>
<sequence length="146" mass="17236">MKIALNSKLILVIQFCCILILLFNDATIFDNALALFFSVLGAAVGLWALIHNDFYNFNITRNQKEHGQLIKDGPYKYSRHPMHLALLLIMLGVTISVHEMFDYFIYILLFVVLYYKALKEEHQWNLRSSEYKEYQEKTKMFVPFVF</sequence>
<feature type="transmembrane region" description="Helical" evidence="5">
    <location>
        <begin position="9"/>
        <end position="26"/>
    </location>
</feature>
<dbReference type="PANTHER" id="PTHR43847:SF1">
    <property type="entry name" value="BLL3993 PROTEIN"/>
    <property type="match status" value="1"/>
</dbReference>
<keyword evidence="4 5" id="KW-0472">Membrane</keyword>
<dbReference type="PANTHER" id="PTHR43847">
    <property type="entry name" value="BLL3993 PROTEIN"/>
    <property type="match status" value="1"/>
</dbReference>
<dbReference type="Gene3D" id="1.20.120.1630">
    <property type="match status" value="1"/>
</dbReference>
<proteinExistence type="predicted"/>
<evidence type="ECO:0000256" key="2">
    <source>
        <dbReference type="ARBA" id="ARBA00022692"/>
    </source>
</evidence>
<keyword evidence="2 5" id="KW-0812">Transmembrane</keyword>
<feature type="transmembrane region" description="Helical" evidence="5">
    <location>
        <begin position="81"/>
        <end position="97"/>
    </location>
</feature>
<organism evidence="6 7">
    <name type="scientific">Candidatus Marinarcus aquaticus</name>
    <dbReference type="NCBI Taxonomy" id="2044504"/>
    <lineage>
        <taxon>Bacteria</taxon>
        <taxon>Pseudomonadati</taxon>
        <taxon>Campylobacterota</taxon>
        <taxon>Epsilonproteobacteria</taxon>
        <taxon>Campylobacterales</taxon>
        <taxon>Arcobacteraceae</taxon>
        <taxon>Candidatus Marinarcus</taxon>
    </lineage>
</organism>
<dbReference type="RefSeq" id="WP_128995787.1">
    <property type="nucleotide sequence ID" value="NZ_PDKN01000003.1"/>
</dbReference>
<dbReference type="AlphaFoldDB" id="A0A4Q0XQV8"/>
<dbReference type="InterPro" id="IPR052527">
    <property type="entry name" value="Metal_cation-efflux_comp"/>
</dbReference>
<keyword evidence="3 5" id="KW-1133">Transmembrane helix</keyword>
<dbReference type="OrthoDB" id="5417332at2"/>
<gene>
    <name evidence="6" type="ORF">CRV04_05305</name>
</gene>
<name>A0A4Q0XQV8_9BACT</name>
<evidence type="ECO:0008006" key="8">
    <source>
        <dbReference type="Google" id="ProtNLM"/>
    </source>
</evidence>
<dbReference type="Pfam" id="PF04191">
    <property type="entry name" value="PEMT"/>
    <property type="match status" value="1"/>
</dbReference>
<keyword evidence="7" id="KW-1185">Reference proteome</keyword>
<dbReference type="InterPro" id="IPR007318">
    <property type="entry name" value="Phopholipid_MeTrfase"/>
</dbReference>
<evidence type="ECO:0000313" key="6">
    <source>
        <dbReference type="EMBL" id="RXJ57924.1"/>
    </source>
</evidence>
<evidence type="ECO:0000256" key="4">
    <source>
        <dbReference type="ARBA" id="ARBA00023136"/>
    </source>
</evidence>